<comment type="pathway">
    <text evidence="2">Lipid metabolism; sphingolipid metabolism.</text>
</comment>
<evidence type="ECO:0000256" key="8">
    <source>
        <dbReference type="SAM" id="MobiDB-lite"/>
    </source>
</evidence>
<dbReference type="GO" id="GO:0046513">
    <property type="term" value="P:ceramide biosynthetic process"/>
    <property type="evidence" value="ECO:0007669"/>
    <property type="project" value="InterPro"/>
</dbReference>
<dbReference type="PANTHER" id="PTHR12560:SF58">
    <property type="entry name" value="CERAMIDE SYNTHASE 1"/>
    <property type="match status" value="1"/>
</dbReference>
<feature type="transmembrane region" description="Helical" evidence="9">
    <location>
        <begin position="319"/>
        <end position="340"/>
    </location>
</feature>
<comment type="subcellular location">
    <subcellularLocation>
        <location evidence="1">Membrane</location>
        <topology evidence="1">Multi-pass membrane protein</topology>
    </subcellularLocation>
</comment>
<feature type="compositionally biased region" description="Polar residues" evidence="8">
    <location>
        <begin position="430"/>
        <end position="443"/>
    </location>
</feature>
<evidence type="ECO:0000256" key="2">
    <source>
        <dbReference type="ARBA" id="ARBA00004760"/>
    </source>
</evidence>
<evidence type="ECO:0000256" key="3">
    <source>
        <dbReference type="ARBA" id="ARBA00004991"/>
    </source>
</evidence>
<dbReference type="EMBL" id="ASGP02000001">
    <property type="protein sequence ID" value="KAH9527848.1"/>
    <property type="molecule type" value="Genomic_DNA"/>
</dbReference>
<evidence type="ECO:0000313" key="11">
    <source>
        <dbReference type="EMBL" id="KAH9527848.1"/>
    </source>
</evidence>
<feature type="region of interest" description="Disordered" evidence="8">
    <location>
        <begin position="411"/>
        <end position="449"/>
    </location>
</feature>
<feature type="transmembrane region" description="Helical" evidence="9">
    <location>
        <begin position="279"/>
        <end position="298"/>
    </location>
</feature>
<dbReference type="AlphaFoldDB" id="A0A922IBM6"/>
<dbReference type="InterPro" id="IPR016439">
    <property type="entry name" value="Lag1/Lac1-like"/>
</dbReference>
<feature type="transmembrane region" description="Helical" evidence="9">
    <location>
        <begin position="220"/>
        <end position="237"/>
    </location>
</feature>
<feature type="transmembrane region" description="Helical" evidence="9">
    <location>
        <begin position="100"/>
        <end position="117"/>
    </location>
</feature>
<dbReference type="Pfam" id="PF03798">
    <property type="entry name" value="TRAM_LAG1_CLN8"/>
    <property type="match status" value="1"/>
</dbReference>
<feature type="transmembrane region" description="Helical" evidence="9">
    <location>
        <begin position="146"/>
        <end position="170"/>
    </location>
</feature>
<evidence type="ECO:0000256" key="9">
    <source>
        <dbReference type="SAM" id="Phobius"/>
    </source>
</evidence>
<keyword evidence="12" id="KW-1185">Reference proteome</keyword>
<keyword evidence="5 9" id="KW-1133">Transmembrane helix</keyword>
<comment type="pathway">
    <text evidence="3">Sphingolipid metabolism.</text>
</comment>
<organism evidence="11 12">
    <name type="scientific">Dermatophagoides farinae</name>
    <name type="common">American house dust mite</name>
    <dbReference type="NCBI Taxonomy" id="6954"/>
    <lineage>
        <taxon>Eukaryota</taxon>
        <taxon>Metazoa</taxon>
        <taxon>Ecdysozoa</taxon>
        <taxon>Arthropoda</taxon>
        <taxon>Chelicerata</taxon>
        <taxon>Arachnida</taxon>
        <taxon>Acari</taxon>
        <taxon>Acariformes</taxon>
        <taxon>Sarcoptiformes</taxon>
        <taxon>Astigmata</taxon>
        <taxon>Psoroptidia</taxon>
        <taxon>Analgoidea</taxon>
        <taxon>Pyroglyphidae</taxon>
        <taxon>Dermatophagoidinae</taxon>
        <taxon>Dermatophagoides</taxon>
    </lineage>
</organism>
<keyword evidence="4 7" id="KW-0812">Transmembrane</keyword>
<reference evidence="11" key="1">
    <citation type="submission" date="2013-05" db="EMBL/GenBank/DDBJ databases">
        <authorList>
            <person name="Yim A.K.Y."/>
            <person name="Chan T.F."/>
            <person name="Ji K.M."/>
            <person name="Liu X.Y."/>
            <person name="Zhou J.W."/>
            <person name="Li R.Q."/>
            <person name="Yang K.Y."/>
            <person name="Li J."/>
            <person name="Li M."/>
            <person name="Law P.T.W."/>
            <person name="Wu Y.L."/>
            <person name="Cai Z.L."/>
            <person name="Qin H."/>
            <person name="Bao Y."/>
            <person name="Leung R.K.K."/>
            <person name="Ng P.K.S."/>
            <person name="Zou J."/>
            <person name="Zhong X.J."/>
            <person name="Ran P.X."/>
            <person name="Zhong N.S."/>
            <person name="Liu Z.G."/>
            <person name="Tsui S.K.W."/>
        </authorList>
    </citation>
    <scope>NUCLEOTIDE SEQUENCE</scope>
    <source>
        <strain evidence="11">Derf</strain>
        <tissue evidence="11">Whole organism</tissue>
    </source>
</reference>
<sequence length="449" mass="53405">MDRTNNTESLITMTTNNGSNATNAMKMMITIQELNNIGYLDFIQDSINYFHRNLYSFLYKEFFTVVETRVQQQEKQKNYFSQEFHIDLAEMLRQINRFDVIFVIGLSIALTVGRYLMTRYVFMPVTRIYGIGSTDASKIPESSWKLLFYLFTWITSSYYIFVKNGGQLFYNPTNFWDDYSINNPVDSITYTLYMVEFSFYLHSLYTTLMVDERRKDTNTLMLHHIICVALIFISYCNKSHKAGLVTLFLHDGCDILLEATKLIRYFKVQHGRTYQTAEIFVNIGFIAFLITWITNRLYWFPIKVIYMASIQLERLRIRVPFMTLLVIMLWIILFMNFYWFSFAIRLLYKVATGQIDELEDSREFHPHHNHQQKKSNEKDKKDECRKLNFDSGVSIQNDFCDSLTPEKAINENVRINQKKPDRQHNDSNESHISNNIQPSYNLRQRNRQR</sequence>
<name>A0A922IBM6_DERFA</name>
<feature type="transmembrane region" description="Helical" evidence="9">
    <location>
        <begin position="190"/>
        <end position="208"/>
    </location>
</feature>
<dbReference type="GO" id="GO:0016020">
    <property type="term" value="C:membrane"/>
    <property type="evidence" value="ECO:0007669"/>
    <property type="project" value="UniProtKB-SubCell"/>
</dbReference>
<proteinExistence type="predicted"/>
<feature type="compositionally biased region" description="Basic and acidic residues" evidence="8">
    <location>
        <begin position="418"/>
        <end position="429"/>
    </location>
</feature>
<dbReference type="InterPro" id="IPR006634">
    <property type="entry name" value="TLC-dom"/>
</dbReference>
<dbReference type="Proteomes" id="UP000790347">
    <property type="component" value="Unassembled WGS sequence"/>
</dbReference>
<gene>
    <name evidence="11" type="primary">CERS1_1</name>
    <name evidence="11" type="ORF">DERF_001840</name>
</gene>
<dbReference type="GO" id="GO:0050291">
    <property type="term" value="F:sphingosine N-acyltransferase activity"/>
    <property type="evidence" value="ECO:0007669"/>
    <property type="project" value="InterPro"/>
</dbReference>
<keyword evidence="6 7" id="KW-0472">Membrane</keyword>
<dbReference type="PROSITE" id="PS50922">
    <property type="entry name" value="TLC"/>
    <property type="match status" value="1"/>
</dbReference>
<comment type="caution">
    <text evidence="11">The sequence shown here is derived from an EMBL/GenBank/DDBJ whole genome shotgun (WGS) entry which is preliminary data.</text>
</comment>
<evidence type="ECO:0000259" key="10">
    <source>
        <dbReference type="PROSITE" id="PS50922"/>
    </source>
</evidence>
<reference evidence="11" key="2">
    <citation type="journal article" date="2022" name="Res Sq">
        <title>Comparative Genomics Reveals Insights into the Divergent Evolution of Astigmatic Mites and Household Pest Adaptations.</title>
        <authorList>
            <person name="Xiong Q."/>
            <person name="Wan A.T.-Y."/>
            <person name="Liu X.-Y."/>
            <person name="Fung C.S.-H."/>
            <person name="Xiao X."/>
            <person name="Malainual N."/>
            <person name="Hou J."/>
            <person name="Wang L."/>
            <person name="Wang M."/>
            <person name="Yang K."/>
            <person name="Cui Y."/>
            <person name="Leung E."/>
            <person name="Nong W."/>
            <person name="Shin S.-K."/>
            <person name="Au S."/>
            <person name="Jeong K.Y."/>
            <person name="Chew F.T."/>
            <person name="Hui J."/>
            <person name="Leung T.F."/>
            <person name="Tungtrongchitr A."/>
            <person name="Zhong N."/>
            <person name="Liu Z."/>
            <person name="Tsui S."/>
        </authorList>
    </citation>
    <scope>NUCLEOTIDE SEQUENCE</scope>
    <source>
        <strain evidence="11">Derf</strain>
        <tissue evidence="11">Whole organism</tissue>
    </source>
</reference>
<evidence type="ECO:0000256" key="6">
    <source>
        <dbReference type="ARBA" id="ARBA00023136"/>
    </source>
</evidence>
<feature type="region of interest" description="Disordered" evidence="8">
    <location>
        <begin position="362"/>
        <end position="382"/>
    </location>
</feature>
<dbReference type="SMART" id="SM00724">
    <property type="entry name" value="TLC"/>
    <property type="match status" value="1"/>
</dbReference>
<evidence type="ECO:0000256" key="7">
    <source>
        <dbReference type="PROSITE-ProRule" id="PRU00205"/>
    </source>
</evidence>
<feature type="domain" description="TLC" evidence="10">
    <location>
        <begin position="137"/>
        <end position="352"/>
    </location>
</feature>
<evidence type="ECO:0000256" key="1">
    <source>
        <dbReference type="ARBA" id="ARBA00004141"/>
    </source>
</evidence>
<evidence type="ECO:0000256" key="5">
    <source>
        <dbReference type="ARBA" id="ARBA00022989"/>
    </source>
</evidence>
<protein>
    <submittedName>
        <fullName evidence="11">Ceramide synthase 1</fullName>
    </submittedName>
</protein>
<dbReference type="PANTHER" id="PTHR12560">
    <property type="entry name" value="LONGEVITY ASSURANCE FACTOR 1 LAG1"/>
    <property type="match status" value="1"/>
</dbReference>
<evidence type="ECO:0000256" key="4">
    <source>
        <dbReference type="ARBA" id="ARBA00022692"/>
    </source>
</evidence>
<evidence type="ECO:0000313" key="12">
    <source>
        <dbReference type="Proteomes" id="UP000790347"/>
    </source>
</evidence>
<accession>A0A922IBM6</accession>